<accession>Q23FY8</accession>
<sequence>MSTLFSQRNLKSDFPMQILVRFYENRVWIQYPSLQAKPICSSQSTPIQKCAAQHDIKTGYPPFKIELLSVVQNQLYHGIKKYNNKKQFLTNINIKPADKTQKNLSEYFEFSFSFNKVISTGKAKIMVMRYRQVNICKDLRLRIVNRIVQNQKAQIESRDEDNIIIKRGDKCTNFCNSSDCIGSLLRAEIETNRYSYYRDEQQVNY</sequence>
<name>Q23FY8_TETTS</name>
<dbReference type="AlphaFoldDB" id="Q23FY8"/>
<proteinExistence type="predicted"/>
<reference evidence="2" key="1">
    <citation type="journal article" date="2006" name="PLoS Biol.">
        <title>Macronuclear genome sequence of the ciliate Tetrahymena thermophila, a model eukaryote.</title>
        <authorList>
            <person name="Eisen J.A."/>
            <person name="Coyne R.S."/>
            <person name="Wu M."/>
            <person name="Wu D."/>
            <person name="Thiagarajan M."/>
            <person name="Wortman J.R."/>
            <person name="Badger J.H."/>
            <person name="Ren Q."/>
            <person name="Amedeo P."/>
            <person name="Jones K.M."/>
            <person name="Tallon L.J."/>
            <person name="Delcher A.L."/>
            <person name="Salzberg S.L."/>
            <person name="Silva J.C."/>
            <person name="Haas B.J."/>
            <person name="Majoros W.H."/>
            <person name="Farzad M."/>
            <person name="Carlton J.M."/>
            <person name="Smith R.K. Jr."/>
            <person name="Garg J."/>
            <person name="Pearlman R.E."/>
            <person name="Karrer K.M."/>
            <person name="Sun L."/>
            <person name="Manning G."/>
            <person name="Elde N.C."/>
            <person name="Turkewitz A.P."/>
            <person name="Asai D.J."/>
            <person name="Wilkes D.E."/>
            <person name="Wang Y."/>
            <person name="Cai H."/>
            <person name="Collins K."/>
            <person name="Stewart B.A."/>
            <person name="Lee S.R."/>
            <person name="Wilamowska K."/>
            <person name="Weinberg Z."/>
            <person name="Ruzzo W.L."/>
            <person name="Wloga D."/>
            <person name="Gaertig J."/>
            <person name="Frankel J."/>
            <person name="Tsao C.-C."/>
            <person name="Gorovsky M.A."/>
            <person name="Keeling P.J."/>
            <person name="Waller R.F."/>
            <person name="Patron N.J."/>
            <person name="Cherry J.M."/>
            <person name="Stover N.A."/>
            <person name="Krieger C.J."/>
            <person name="del Toro C."/>
            <person name="Ryder H.F."/>
            <person name="Williamson S.C."/>
            <person name="Barbeau R.A."/>
            <person name="Hamilton E.P."/>
            <person name="Orias E."/>
        </authorList>
    </citation>
    <scope>NUCLEOTIDE SEQUENCE [LARGE SCALE GENOMIC DNA]</scope>
    <source>
        <strain evidence="2">SB210</strain>
    </source>
</reference>
<dbReference type="RefSeq" id="XP_001015717.2">
    <property type="nucleotide sequence ID" value="XM_001015717.2"/>
</dbReference>
<dbReference type="HOGENOM" id="CLU_1017336_0_0_1"/>
<dbReference type="InParanoid" id="Q23FY8"/>
<dbReference type="EMBL" id="GG662704">
    <property type="protein sequence ID" value="EAR95472.2"/>
    <property type="molecule type" value="Genomic_DNA"/>
</dbReference>
<dbReference type="GeneID" id="7837023"/>
<evidence type="ECO:0000313" key="2">
    <source>
        <dbReference type="Proteomes" id="UP000009168"/>
    </source>
</evidence>
<gene>
    <name evidence="1" type="ORF">TTHERM_00077770</name>
</gene>
<protein>
    <submittedName>
        <fullName evidence="1">Uncharacterized protein</fullName>
    </submittedName>
</protein>
<keyword evidence="2" id="KW-1185">Reference proteome</keyword>
<dbReference type="Proteomes" id="UP000009168">
    <property type="component" value="Unassembled WGS sequence"/>
</dbReference>
<organism evidence="1 2">
    <name type="scientific">Tetrahymena thermophila (strain SB210)</name>
    <dbReference type="NCBI Taxonomy" id="312017"/>
    <lineage>
        <taxon>Eukaryota</taxon>
        <taxon>Sar</taxon>
        <taxon>Alveolata</taxon>
        <taxon>Ciliophora</taxon>
        <taxon>Intramacronucleata</taxon>
        <taxon>Oligohymenophorea</taxon>
        <taxon>Hymenostomatida</taxon>
        <taxon>Tetrahymenina</taxon>
        <taxon>Tetrahymenidae</taxon>
        <taxon>Tetrahymena</taxon>
    </lineage>
</organism>
<dbReference type="KEGG" id="tet:TTHERM_00077770"/>
<evidence type="ECO:0000313" key="1">
    <source>
        <dbReference type="EMBL" id="EAR95472.2"/>
    </source>
</evidence>